<dbReference type="HAMAP" id="MF_00027">
    <property type="entry name" value="CobB_CbiA"/>
    <property type="match status" value="1"/>
</dbReference>
<dbReference type="PROSITE" id="PS51274">
    <property type="entry name" value="GATASE_COBBQ"/>
    <property type="match status" value="1"/>
</dbReference>
<name>A0A1W1VVT1_9FIRM</name>
<dbReference type="GO" id="GO:0042242">
    <property type="term" value="F:cobyrinic acid a,c-diamide synthase activity"/>
    <property type="evidence" value="ECO:0007669"/>
    <property type="project" value="UniProtKB-UniRule"/>
</dbReference>
<keyword evidence="5 7" id="KW-0460">Magnesium</keyword>
<dbReference type="UniPathway" id="UPA00148">
    <property type="reaction ID" value="UER00231"/>
</dbReference>
<dbReference type="InterPro" id="IPR011698">
    <property type="entry name" value="GATase_3"/>
</dbReference>
<keyword evidence="4 7" id="KW-0067">ATP-binding</keyword>
<organism evidence="10 11">
    <name type="scientific">Thermanaeromonas toyohensis ToBE</name>
    <dbReference type="NCBI Taxonomy" id="698762"/>
    <lineage>
        <taxon>Bacteria</taxon>
        <taxon>Bacillati</taxon>
        <taxon>Bacillota</taxon>
        <taxon>Clostridia</taxon>
        <taxon>Neomoorellales</taxon>
        <taxon>Neomoorellaceae</taxon>
        <taxon>Thermanaeromonas</taxon>
    </lineage>
</organism>
<evidence type="ECO:0000313" key="11">
    <source>
        <dbReference type="Proteomes" id="UP000192569"/>
    </source>
</evidence>
<dbReference type="CDD" id="cd03130">
    <property type="entry name" value="GATase1_CobB"/>
    <property type="match status" value="1"/>
</dbReference>
<accession>A0A1W1VVT1</accession>
<keyword evidence="11" id="KW-1185">Reference proteome</keyword>
<dbReference type="CDD" id="cd05388">
    <property type="entry name" value="CobB_N"/>
    <property type="match status" value="1"/>
</dbReference>
<feature type="domain" description="CobQ/CobB/MinD/ParA nucleotide binding" evidence="8">
    <location>
        <begin position="16"/>
        <end position="200"/>
    </location>
</feature>
<keyword evidence="7" id="KW-0169">Cobalamin biosynthesis</keyword>
<comment type="cofactor">
    <cofactor evidence="1 7">
        <name>Mg(2+)</name>
        <dbReference type="ChEBI" id="CHEBI:18420"/>
    </cofactor>
</comment>
<comment type="catalytic activity">
    <reaction evidence="7">
        <text>cob(II)yrinate + 2 L-glutamine + 2 ATP + 2 H2O = cob(II)yrinate a,c diamide + 2 L-glutamate + 2 ADP + 2 phosphate + 2 H(+)</text>
        <dbReference type="Rhea" id="RHEA:26289"/>
        <dbReference type="ChEBI" id="CHEBI:15377"/>
        <dbReference type="ChEBI" id="CHEBI:15378"/>
        <dbReference type="ChEBI" id="CHEBI:29985"/>
        <dbReference type="ChEBI" id="CHEBI:30616"/>
        <dbReference type="ChEBI" id="CHEBI:43474"/>
        <dbReference type="ChEBI" id="CHEBI:58359"/>
        <dbReference type="ChEBI" id="CHEBI:58537"/>
        <dbReference type="ChEBI" id="CHEBI:58894"/>
        <dbReference type="ChEBI" id="CHEBI:456216"/>
        <dbReference type="EC" id="6.3.5.11"/>
    </reaction>
</comment>
<dbReference type="SUPFAM" id="SSF52540">
    <property type="entry name" value="P-loop containing nucleoside triphosphate hydrolases"/>
    <property type="match status" value="1"/>
</dbReference>
<gene>
    <name evidence="7" type="primary">cbiA</name>
    <name evidence="10" type="ORF">SAMN00808754_1826</name>
</gene>
<dbReference type="AlphaFoldDB" id="A0A1W1VVT1"/>
<dbReference type="NCBIfam" id="TIGR00379">
    <property type="entry name" value="cobB"/>
    <property type="match status" value="1"/>
</dbReference>
<proteinExistence type="inferred from homology"/>
<dbReference type="EMBL" id="LT838272">
    <property type="protein sequence ID" value="SMB97350.1"/>
    <property type="molecule type" value="Genomic_DNA"/>
</dbReference>
<dbReference type="STRING" id="698762.SAMN00808754_1826"/>
<evidence type="ECO:0000256" key="1">
    <source>
        <dbReference type="ARBA" id="ARBA00001946"/>
    </source>
</evidence>
<evidence type="ECO:0000313" key="10">
    <source>
        <dbReference type="EMBL" id="SMB97350.1"/>
    </source>
</evidence>
<evidence type="ECO:0000256" key="3">
    <source>
        <dbReference type="ARBA" id="ARBA00022741"/>
    </source>
</evidence>
<feature type="site" description="Increases nucleophilicity of active site Cys" evidence="7">
    <location>
        <position position="445"/>
    </location>
</feature>
<dbReference type="Gene3D" id="3.40.50.300">
    <property type="entry name" value="P-loop containing nucleotide triphosphate hydrolases"/>
    <property type="match status" value="2"/>
</dbReference>
<dbReference type="InterPro" id="IPR002586">
    <property type="entry name" value="CobQ/CobB/MinD/ParA_Nub-bd_dom"/>
</dbReference>
<comment type="pathway">
    <text evidence="7">Cofactor biosynthesis; adenosylcobalamin biosynthesis; cob(II)yrinate a,c-diamide from sirohydrochlorin (anaerobic route): step 10/10.</text>
</comment>
<dbReference type="Pfam" id="PF07685">
    <property type="entry name" value="GATase_3"/>
    <property type="match status" value="1"/>
</dbReference>
<dbReference type="InterPro" id="IPR004484">
    <property type="entry name" value="CbiA/CobB_synth"/>
</dbReference>
<keyword evidence="6 7" id="KW-0315">Glutamine amidotransferase</keyword>
<evidence type="ECO:0000256" key="5">
    <source>
        <dbReference type="ARBA" id="ARBA00022842"/>
    </source>
</evidence>
<keyword evidence="3 7" id="KW-0547">Nucleotide-binding</keyword>
<evidence type="ECO:0000256" key="4">
    <source>
        <dbReference type="ARBA" id="ARBA00022840"/>
    </source>
</evidence>
<feature type="domain" description="CobB/CobQ-like glutamine amidotransferase" evidence="9">
    <location>
        <begin position="261"/>
        <end position="450"/>
    </location>
</feature>
<dbReference type="GO" id="GO:0009236">
    <property type="term" value="P:cobalamin biosynthetic process"/>
    <property type="evidence" value="ECO:0007669"/>
    <property type="project" value="UniProtKB-UniRule"/>
</dbReference>
<dbReference type="InterPro" id="IPR029062">
    <property type="entry name" value="Class_I_gatase-like"/>
</dbReference>
<evidence type="ECO:0000256" key="6">
    <source>
        <dbReference type="ARBA" id="ARBA00022962"/>
    </source>
</evidence>
<dbReference type="PANTHER" id="PTHR43873:SF1">
    <property type="entry name" value="COBYRINATE A,C-DIAMIDE SYNTHASE"/>
    <property type="match status" value="1"/>
</dbReference>
<comment type="miscellaneous">
    <text evidence="7">The a and c carboxylates of cobyrinate are activated for nucleophilic attack via formation of a phosphorylated intermediate by ATP. CbiA catalyzes first the amidation of the c-carboxylate, and then that of the a-carboxylate.</text>
</comment>
<dbReference type="InterPro" id="IPR027417">
    <property type="entry name" value="P-loop_NTPase"/>
</dbReference>
<dbReference type="Proteomes" id="UP000192569">
    <property type="component" value="Chromosome I"/>
</dbReference>
<dbReference type="Gene3D" id="3.40.50.880">
    <property type="match status" value="1"/>
</dbReference>
<evidence type="ECO:0000256" key="7">
    <source>
        <dbReference type="HAMAP-Rule" id="MF_00027"/>
    </source>
</evidence>
<dbReference type="NCBIfam" id="NF002204">
    <property type="entry name" value="PRK01077.1"/>
    <property type="match status" value="1"/>
</dbReference>
<comment type="domain">
    <text evidence="7">Comprises of two domains. The C-terminal domain contains the binding site for glutamine and catalyzes the hydrolysis of this substrate to glutamate and ammonia. The N-terminal domain is anticipated to bind ATP and cobyrinate and catalyzes the ultimate synthesis of the diamide product. The ammonia produced via the glutaminase domain is probably translocated to the adjacent domain via a molecular tunnel, where it reacts with an activated intermediate.</text>
</comment>
<comment type="function">
    <text evidence="7">Catalyzes the ATP-dependent amidation of the two carboxylate groups at positions a and c of cobyrinate, using either L-glutamine or ammonia as the nitrogen source.</text>
</comment>
<evidence type="ECO:0000259" key="8">
    <source>
        <dbReference type="Pfam" id="PF01656"/>
    </source>
</evidence>
<evidence type="ECO:0000256" key="2">
    <source>
        <dbReference type="ARBA" id="ARBA00022598"/>
    </source>
</evidence>
<reference evidence="10 11" key="1">
    <citation type="submission" date="2017-04" db="EMBL/GenBank/DDBJ databases">
        <authorList>
            <person name="Afonso C.L."/>
            <person name="Miller P.J."/>
            <person name="Scott M.A."/>
            <person name="Spackman E."/>
            <person name="Goraichik I."/>
            <person name="Dimitrov K.M."/>
            <person name="Suarez D.L."/>
            <person name="Swayne D.E."/>
        </authorList>
    </citation>
    <scope>NUCLEOTIDE SEQUENCE [LARGE SCALE GENOMIC DNA]</scope>
    <source>
        <strain evidence="10 11">ToBE</strain>
    </source>
</reference>
<dbReference type="Pfam" id="PF01656">
    <property type="entry name" value="CbiA"/>
    <property type="match status" value="1"/>
</dbReference>
<sequence length="476" mass="51805">MINCGIRGEKMVIPRLVIAGIKSGVGKTSIATGLMAALARRGWRVQGFKVGPDYIDPGFHTVATGRASRNLDTFLVPPEGVLELFLRASQGCDLAIVEGVMGLYDGRLEDGSSSTAEVAKLLKAPVLLVVDVASLGQSAAALVLGFCQLDPQINIAGVILNRVSSNRHLELVRGPIEKATGVPVVGWISKGALPALPSRHLGLVPALEQEGIKGDIERLGLALEASLNLEEILKIARRAGPLPRPTETCFPSKFPVTKVPIALAWDKAFNFYYQDGLDYLSALGVEWIPFSPLKEEKLPDGIAGLVVGGGFPEVFLPELASNKRMLHSVAQAAAQGLPLYAECGGLMYLSRGLRDHNGRYWPLAGVIPALCRMEERLAGMGYRQARTLRHTLYTRPGEMVRGHEFHYSRLQPLQTFFPWAYSWPGTASSIFDGYAFNNILASYLHLHWVGNTKLAQRFVEACRRYQKLGRGGKGRG</sequence>
<evidence type="ECO:0000259" key="9">
    <source>
        <dbReference type="Pfam" id="PF07685"/>
    </source>
</evidence>
<protein>
    <recommendedName>
        <fullName evidence="7">Cobyrinate a,c-diamide synthase</fullName>
        <ecNumber evidence="7">6.3.5.11</ecNumber>
    </recommendedName>
    <alternativeName>
        <fullName evidence="7">Cobyrinic acid a,c-diamide synthetase</fullName>
    </alternativeName>
</protein>
<dbReference type="GO" id="GO:0005524">
    <property type="term" value="F:ATP binding"/>
    <property type="evidence" value="ECO:0007669"/>
    <property type="project" value="UniProtKB-UniRule"/>
</dbReference>
<feature type="active site" description="Nucleophile" evidence="7">
    <location>
        <position position="343"/>
    </location>
</feature>
<dbReference type="PANTHER" id="PTHR43873">
    <property type="entry name" value="COBYRINATE A,C-DIAMIDE SYNTHASE"/>
    <property type="match status" value="1"/>
</dbReference>
<dbReference type="SUPFAM" id="SSF52317">
    <property type="entry name" value="Class I glutamine amidotransferase-like"/>
    <property type="match status" value="1"/>
</dbReference>
<keyword evidence="2 7" id="KW-0436">Ligase</keyword>
<dbReference type="EC" id="6.3.5.11" evidence="7"/>
<comment type="similarity">
    <text evidence="7">Belongs to the CobB/CbiA family.</text>
</comment>